<feature type="region of interest" description="Disordered" evidence="1">
    <location>
        <begin position="83"/>
        <end position="182"/>
    </location>
</feature>
<feature type="region of interest" description="Disordered" evidence="1">
    <location>
        <begin position="1"/>
        <end position="26"/>
    </location>
</feature>
<feature type="region of interest" description="Disordered" evidence="1">
    <location>
        <begin position="252"/>
        <end position="304"/>
    </location>
</feature>
<evidence type="ECO:0008006" key="4">
    <source>
        <dbReference type="Google" id="ProtNLM"/>
    </source>
</evidence>
<dbReference type="OrthoDB" id="5222197at2759"/>
<dbReference type="Proteomes" id="UP000094444">
    <property type="component" value="Unassembled WGS sequence"/>
</dbReference>
<feature type="compositionally biased region" description="Acidic residues" evidence="1">
    <location>
        <begin position="260"/>
        <end position="270"/>
    </location>
</feature>
<comment type="caution">
    <text evidence="2">The sequence shown here is derived from an EMBL/GenBank/DDBJ whole genome shotgun (WGS) entry which is preliminary data.</text>
</comment>
<feature type="compositionally biased region" description="Polar residues" evidence="1">
    <location>
        <begin position="280"/>
        <end position="295"/>
    </location>
</feature>
<accession>A0A2P5IAG9</accession>
<evidence type="ECO:0000313" key="3">
    <source>
        <dbReference type="Proteomes" id="UP000094444"/>
    </source>
</evidence>
<feature type="compositionally biased region" description="Basic and acidic residues" evidence="1">
    <location>
        <begin position="134"/>
        <end position="148"/>
    </location>
</feature>
<dbReference type="EMBL" id="MAVT02000110">
    <property type="protein sequence ID" value="POS79493.1"/>
    <property type="molecule type" value="Genomic_DNA"/>
</dbReference>
<keyword evidence="3" id="KW-1185">Reference proteome</keyword>
<dbReference type="AlphaFoldDB" id="A0A2P5IAG9"/>
<feature type="compositionally biased region" description="Basic residues" evidence="1">
    <location>
        <begin position="89"/>
        <end position="105"/>
    </location>
</feature>
<feature type="compositionally biased region" description="Gly residues" evidence="1">
    <location>
        <begin position="121"/>
        <end position="130"/>
    </location>
</feature>
<evidence type="ECO:0000313" key="2">
    <source>
        <dbReference type="EMBL" id="POS79493.1"/>
    </source>
</evidence>
<evidence type="ECO:0000256" key="1">
    <source>
        <dbReference type="SAM" id="MobiDB-lite"/>
    </source>
</evidence>
<protein>
    <recommendedName>
        <fullName evidence="4">Myb-like domain-containing protein</fullName>
    </recommendedName>
</protein>
<sequence>MESRTSLPNGVANAANIPNHQNQTTQPLPHPLPQPLHSVAQQAYDRYGVLDPIKLDLMIRGIFITREYAATLPSRITSDGYPELNPVHASHHSRPPRVSSGHHPRAAAGGGVVKGPRRRAVGGGGDGAGAGRARKQERERQPEREVVLTRELSAAVTVSSSSSPSGRSSGGTDISAVPSDHEKWGEEEVEMIIRMRAERVGFRYIAERFPSKNQKAVQEKFYKSIKDPRDPRWKQLYHQLRAGHDRQVKALNNNNNNDNDTLDDPVEINSDEGTIKQPIDISSGSGNISEATTVTDPDPKQDQMVDDFDENALGGVKMAA</sequence>
<organism evidence="2 3">
    <name type="scientific">Diaporthe helianthi</name>
    <dbReference type="NCBI Taxonomy" id="158607"/>
    <lineage>
        <taxon>Eukaryota</taxon>
        <taxon>Fungi</taxon>
        <taxon>Dikarya</taxon>
        <taxon>Ascomycota</taxon>
        <taxon>Pezizomycotina</taxon>
        <taxon>Sordariomycetes</taxon>
        <taxon>Sordariomycetidae</taxon>
        <taxon>Diaporthales</taxon>
        <taxon>Diaporthaceae</taxon>
        <taxon>Diaporthe</taxon>
    </lineage>
</organism>
<feature type="compositionally biased region" description="Low complexity" evidence="1">
    <location>
        <begin position="159"/>
        <end position="171"/>
    </location>
</feature>
<name>A0A2P5IAG9_DIAHE</name>
<gene>
    <name evidence="2" type="ORF">DHEL01_v202115</name>
</gene>
<reference evidence="2" key="1">
    <citation type="submission" date="2017-09" db="EMBL/GenBank/DDBJ databases">
        <title>Polyketide synthases of a Diaporthe helianthi virulent isolate.</title>
        <authorList>
            <person name="Baroncelli R."/>
        </authorList>
    </citation>
    <scope>NUCLEOTIDE SEQUENCE [LARGE SCALE GENOMIC DNA]</scope>
    <source>
        <strain evidence="2">7/96</strain>
    </source>
</reference>
<proteinExistence type="predicted"/>
<dbReference type="InParanoid" id="A0A2P5IAG9"/>